<proteinExistence type="predicted"/>
<protein>
    <submittedName>
        <fullName evidence="1">Uncharacterized protein</fullName>
    </submittedName>
</protein>
<name>A0AB34IAD3_PRYPA</name>
<organism evidence="1 2">
    <name type="scientific">Prymnesium parvum</name>
    <name type="common">Toxic golden alga</name>
    <dbReference type="NCBI Taxonomy" id="97485"/>
    <lineage>
        <taxon>Eukaryota</taxon>
        <taxon>Haptista</taxon>
        <taxon>Haptophyta</taxon>
        <taxon>Prymnesiophyceae</taxon>
        <taxon>Prymnesiales</taxon>
        <taxon>Prymnesiaceae</taxon>
        <taxon>Prymnesium</taxon>
    </lineage>
</organism>
<keyword evidence="2" id="KW-1185">Reference proteome</keyword>
<gene>
    <name evidence="1" type="ORF">AB1Y20_016910</name>
</gene>
<comment type="caution">
    <text evidence="1">The sequence shown here is derived from an EMBL/GenBank/DDBJ whole genome shotgun (WGS) entry which is preliminary data.</text>
</comment>
<dbReference type="Proteomes" id="UP001515480">
    <property type="component" value="Unassembled WGS sequence"/>
</dbReference>
<dbReference type="EMBL" id="JBGBPQ010000032">
    <property type="protein sequence ID" value="KAL1495547.1"/>
    <property type="molecule type" value="Genomic_DNA"/>
</dbReference>
<reference evidence="1 2" key="1">
    <citation type="journal article" date="2024" name="Science">
        <title>Giant polyketide synthase enzymes in the biosynthesis of giant marine polyether toxins.</title>
        <authorList>
            <person name="Fallon T.R."/>
            <person name="Shende V.V."/>
            <person name="Wierzbicki I.H."/>
            <person name="Pendleton A.L."/>
            <person name="Watervoot N.F."/>
            <person name="Auber R.P."/>
            <person name="Gonzalez D.J."/>
            <person name="Wisecaver J.H."/>
            <person name="Moore B.S."/>
        </authorList>
    </citation>
    <scope>NUCLEOTIDE SEQUENCE [LARGE SCALE GENOMIC DNA]</scope>
    <source>
        <strain evidence="1 2">12B1</strain>
    </source>
</reference>
<accession>A0AB34IAD3</accession>
<evidence type="ECO:0000313" key="1">
    <source>
        <dbReference type="EMBL" id="KAL1495547.1"/>
    </source>
</evidence>
<evidence type="ECO:0000313" key="2">
    <source>
        <dbReference type="Proteomes" id="UP001515480"/>
    </source>
</evidence>
<dbReference type="AlphaFoldDB" id="A0AB34IAD3"/>
<sequence>MGSRSSSVCSSAAASRHSLLLVRHCEGAAPRASCERSYLPGGLNHAHTSGYHTPCAWNARSGCGEAAREACASLDEWHGCPRGLNETWAAMRPFDAEGAARWGCAEDGAWRASPSLRVYRSIPRARALAVTAELCRSFPWSNGKKGRKTARGPAVFGVDGDVTAAAGSLTNVSMLKMSMRPGQAWSAKAWTPCTNLAFAMCAARGLLPGQEGSRMYLATRGSDIMQSCRSSAYSAGVLWDECYVTMQEYCTFTRACTNGAQVWSTKGYWTCVPAP</sequence>